<accession>A0A1I0TS00</accession>
<name>A0A1I0TS00_9BACL</name>
<dbReference type="EMBL" id="FOJS01000045">
    <property type="protein sequence ID" value="SFA53816.1"/>
    <property type="molecule type" value="Genomic_DNA"/>
</dbReference>
<reference evidence="2" key="1">
    <citation type="submission" date="2016-10" db="EMBL/GenBank/DDBJ databases">
        <authorList>
            <person name="Varghese N."/>
            <person name="Submissions S."/>
        </authorList>
    </citation>
    <scope>NUCLEOTIDE SEQUENCE [LARGE SCALE GENOMIC DNA]</scope>
    <source>
        <strain evidence="2">M1</strain>
    </source>
</reference>
<sequence>MINNKRTMTREQLRNKLNYEHEHGYPSFRNEIAKVLQDKYNMDFSKAKEIVWDPKIINKITEDIEWAQHMGPNFWAKYIYEEYESVFPKRVKNLELQVSN</sequence>
<protein>
    <submittedName>
        <fullName evidence="1">Uncharacterized protein</fullName>
    </submittedName>
</protein>
<dbReference type="Proteomes" id="UP000198650">
    <property type="component" value="Unassembled WGS sequence"/>
</dbReference>
<dbReference type="AlphaFoldDB" id="A0A1I0TS00"/>
<dbReference type="OrthoDB" id="2951660at2"/>
<evidence type="ECO:0000313" key="1">
    <source>
        <dbReference type="EMBL" id="SFA53816.1"/>
    </source>
</evidence>
<evidence type="ECO:0000313" key="2">
    <source>
        <dbReference type="Proteomes" id="UP000198650"/>
    </source>
</evidence>
<proteinExistence type="predicted"/>
<gene>
    <name evidence="1" type="ORF">SAMN05192569_104516</name>
</gene>
<dbReference type="RefSeq" id="WP_128570091.1">
    <property type="nucleotide sequence ID" value="NZ_FOJS01000045.1"/>
</dbReference>
<keyword evidence="2" id="KW-1185">Reference proteome</keyword>
<organism evidence="1 2">
    <name type="scientific">Parageobacillus thermantarcticus</name>
    <dbReference type="NCBI Taxonomy" id="186116"/>
    <lineage>
        <taxon>Bacteria</taxon>
        <taxon>Bacillati</taxon>
        <taxon>Bacillota</taxon>
        <taxon>Bacilli</taxon>
        <taxon>Bacillales</taxon>
        <taxon>Anoxybacillaceae</taxon>
        <taxon>Parageobacillus</taxon>
    </lineage>
</organism>